<reference evidence="2 3" key="1">
    <citation type="submission" date="2019-02" db="EMBL/GenBank/DDBJ databases">
        <title>Deep-cultivation of Planctomycetes and their phenomic and genomic characterization uncovers novel biology.</title>
        <authorList>
            <person name="Wiegand S."/>
            <person name="Jogler M."/>
            <person name="Boedeker C."/>
            <person name="Pinto D."/>
            <person name="Vollmers J."/>
            <person name="Rivas-Marin E."/>
            <person name="Kohn T."/>
            <person name="Peeters S.H."/>
            <person name="Heuer A."/>
            <person name="Rast P."/>
            <person name="Oberbeckmann S."/>
            <person name="Bunk B."/>
            <person name="Jeske O."/>
            <person name="Meyerdierks A."/>
            <person name="Storesund J.E."/>
            <person name="Kallscheuer N."/>
            <person name="Luecker S."/>
            <person name="Lage O.M."/>
            <person name="Pohl T."/>
            <person name="Merkel B.J."/>
            <person name="Hornburger P."/>
            <person name="Mueller R.-W."/>
            <person name="Bruemmer F."/>
            <person name="Labrenz M."/>
            <person name="Spormann A.M."/>
            <person name="Op den Camp H."/>
            <person name="Overmann J."/>
            <person name="Amann R."/>
            <person name="Jetten M.S.M."/>
            <person name="Mascher T."/>
            <person name="Medema M.H."/>
            <person name="Devos D.P."/>
            <person name="Kaster A.-K."/>
            <person name="Ovreas L."/>
            <person name="Rohde M."/>
            <person name="Galperin M.Y."/>
            <person name="Jogler C."/>
        </authorList>
    </citation>
    <scope>NUCLEOTIDE SEQUENCE [LARGE SCALE GENOMIC DNA]</scope>
    <source>
        <strain evidence="2 3">Pla163</strain>
    </source>
</reference>
<name>A0A518D2R9_9BACT</name>
<evidence type="ECO:0000313" key="2">
    <source>
        <dbReference type="EMBL" id="QDU85749.1"/>
    </source>
</evidence>
<gene>
    <name evidence="2" type="ORF">Pla163_28830</name>
</gene>
<dbReference type="Proteomes" id="UP000319342">
    <property type="component" value="Chromosome"/>
</dbReference>
<sequence length="193" mass="20504">MPSYTLRPIAALVAVFVVAVAVTVLINRPEATRLAPGRHRFADGRVSLDLPTGGVDTTEVVRRDFDRPLLDRLFGPALRYPGLKFVQLEGACFVTSSTGFAGGVRALLEQSHDRGDVSETVAIPGASEAVLVESADGVRDGAEGFVWRLFVFDGPEAHQLEFHAPSLDLATARAAARALLLSARLESPGASTP</sequence>
<organism evidence="2 3">
    <name type="scientific">Rohdeia mirabilis</name>
    <dbReference type="NCBI Taxonomy" id="2528008"/>
    <lineage>
        <taxon>Bacteria</taxon>
        <taxon>Pseudomonadati</taxon>
        <taxon>Planctomycetota</taxon>
        <taxon>Planctomycetia</taxon>
        <taxon>Planctomycetia incertae sedis</taxon>
        <taxon>Rohdeia</taxon>
    </lineage>
</organism>
<accession>A0A518D2R9</accession>
<keyword evidence="1" id="KW-1133">Transmembrane helix</keyword>
<dbReference type="EMBL" id="CP036290">
    <property type="protein sequence ID" value="QDU85749.1"/>
    <property type="molecule type" value="Genomic_DNA"/>
</dbReference>
<evidence type="ECO:0000313" key="3">
    <source>
        <dbReference type="Proteomes" id="UP000319342"/>
    </source>
</evidence>
<dbReference type="RefSeq" id="WP_145189695.1">
    <property type="nucleotide sequence ID" value="NZ_CP036290.1"/>
</dbReference>
<dbReference type="AlphaFoldDB" id="A0A518D2R9"/>
<feature type="transmembrane region" description="Helical" evidence="1">
    <location>
        <begin position="6"/>
        <end position="26"/>
    </location>
</feature>
<proteinExistence type="predicted"/>
<evidence type="ECO:0000256" key="1">
    <source>
        <dbReference type="SAM" id="Phobius"/>
    </source>
</evidence>
<keyword evidence="1" id="KW-0812">Transmembrane</keyword>
<keyword evidence="1" id="KW-0472">Membrane</keyword>
<keyword evidence="3" id="KW-1185">Reference proteome</keyword>
<protein>
    <submittedName>
        <fullName evidence="2">Uncharacterized protein</fullName>
    </submittedName>
</protein>